<comment type="caution">
    <text evidence="1">The sequence shown here is derived from an EMBL/GenBank/DDBJ whole genome shotgun (WGS) entry which is preliminary data.</text>
</comment>
<protein>
    <recommendedName>
        <fullName evidence="3">F-box domain-containing protein</fullName>
    </recommendedName>
</protein>
<keyword evidence="2" id="KW-1185">Reference proteome</keyword>
<dbReference type="AlphaFoldDB" id="A0A4Y7TEY6"/>
<organism evidence="1 2">
    <name type="scientific">Coprinellus micaceus</name>
    <name type="common">Glistening ink-cap mushroom</name>
    <name type="synonym">Coprinus micaceus</name>
    <dbReference type="NCBI Taxonomy" id="71717"/>
    <lineage>
        <taxon>Eukaryota</taxon>
        <taxon>Fungi</taxon>
        <taxon>Dikarya</taxon>
        <taxon>Basidiomycota</taxon>
        <taxon>Agaricomycotina</taxon>
        <taxon>Agaricomycetes</taxon>
        <taxon>Agaricomycetidae</taxon>
        <taxon>Agaricales</taxon>
        <taxon>Agaricineae</taxon>
        <taxon>Psathyrellaceae</taxon>
        <taxon>Coprinellus</taxon>
    </lineage>
</organism>
<name>A0A4Y7TEY6_COPMI</name>
<evidence type="ECO:0008006" key="3">
    <source>
        <dbReference type="Google" id="ProtNLM"/>
    </source>
</evidence>
<evidence type="ECO:0000313" key="2">
    <source>
        <dbReference type="Proteomes" id="UP000298030"/>
    </source>
</evidence>
<dbReference type="OrthoDB" id="3543113at2759"/>
<dbReference type="Proteomes" id="UP000298030">
    <property type="component" value="Unassembled WGS sequence"/>
</dbReference>
<evidence type="ECO:0000313" key="1">
    <source>
        <dbReference type="EMBL" id="TEB32508.1"/>
    </source>
</evidence>
<accession>A0A4Y7TEY6</accession>
<gene>
    <name evidence="1" type="ORF">FA13DRAFT_258836</name>
</gene>
<dbReference type="EMBL" id="QPFP01000015">
    <property type="protein sequence ID" value="TEB32508.1"/>
    <property type="molecule type" value="Genomic_DNA"/>
</dbReference>
<reference evidence="1 2" key="1">
    <citation type="journal article" date="2019" name="Nat. Ecol. Evol.">
        <title>Megaphylogeny resolves global patterns of mushroom evolution.</title>
        <authorList>
            <person name="Varga T."/>
            <person name="Krizsan K."/>
            <person name="Foldi C."/>
            <person name="Dima B."/>
            <person name="Sanchez-Garcia M."/>
            <person name="Sanchez-Ramirez S."/>
            <person name="Szollosi G.J."/>
            <person name="Szarkandi J.G."/>
            <person name="Papp V."/>
            <person name="Albert L."/>
            <person name="Andreopoulos W."/>
            <person name="Angelini C."/>
            <person name="Antonin V."/>
            <person name="Barry K.W."/>
            <person name="Bougher N.L."/>
            <person name="Buchanan P."/>
            <person name="Buyck B."/>
            <person name="Bense V."/>
            <person name="Catcheside P."/>
            <person name="Chovatia M."/>
            <person name="Cooper J."/>
            <person name="Damon W."/>
            <person name="Desjardin D."/>
            <person name="Finy P."/>
            <person name="Geml J."/>
            <person name="Haridas S."/>
            <person name="Hughes K."/>
            <person name="Justo A."/>
            <person name="Karasinski D."/>
            <person name="Kautmanova I."/>
            <person name="Kiss B."/>
            <person name="Kocsube S."/>
            <person name="Kotiranta H."/>
            <person name="LaButti K.M."/>
            <person name="Lechner B.E."/>
            <person name="Liimatainen K."/>
            <person name="Lipzen A."/>
            <person name="Lukacs Z."/>
            <person name="Mihaltcheva S."/>
            <person name="Morgado L.N."/>
            <person name="Niskanen T."/>
            <person name="Noordeloos M.E."/>
            <person name="Ohm R.A."/>
            <person name="Ortiz-Santana B."/>
            <person name="Ovrebo C."/>
            <person name="Racz N."/>
            <person name="Riley R."/>
            <person name="Savchenko A."/>
            <person name="Shiryaev A."/>
            <person name="Soop K."/>
            <person name="Spirin V."/>
            <person name="Szebenyi C."/>
            <person name="Tomsovsky M."/>
            <person name="Tulloss R.E."/>
            <person name="Uehling J."/>
            <person name="Grigoriev I.V."/>
            <person name="Vagvolgyi C."/>
            <person name="Papp T."/>
            <person name="Martin F.M."/>
            <person name="Miettinen O."/>
            <person name="Hibbett D.S."/>
            <person name="Nagy L.G."/>
        </authorList>
    </citation>
    <scope>NUCLEOTIDE SEQUENCE [LARGE SCALE GENOMIC DNA]</scope>
    <source>
        <strain evidence="1 2">FP101781</strain>
    </source>
</reference>
<sequence>MQYLTREVRPQDVERYTTVYAPRIRSVQLGSRLAPSIGVLQGLSIATRFIPGALSPNIRALSWSVYAFDYLGMENVDLAASYMSLFAGETLSCLYIPPLPEAPLPLCFTALFSTIERLSGLKVLDLRSTFSPPNNPDVLNKLIASCPWECLESLDVPTVAESVLGQLQTLPRLKSLGLWGQQDILPLRYTLGRPPTYPPPTSFASLETLVVQSRSLGLLLTIALLQHLPQVNRFRSLITSTWGESSPESSDVTQDFFCGHWEPL</sequence>
<proteinExistence type="predicted"/>